<gene>
    <name evidence="2" type="ORF">KC01_LOCUS6414</name>
</gene>
<feature type="compositionally biased region" description="Basic and acidic residues" evidence="1">
    <location>
        <begin position="67"/>
        <end position="77"/>
    </location>
</feature>
<accession>A0AAV2JDW0</accession>
<name>A0AAV2JDW0_KNICA</name>
<reference evidence="2 3" key="1">
    <citation type="submission" date="2024-04" db="EMBL/GenBank/DDBJ databases">
        <authorList>
            <person name="Waldvogel A.-M."/>
            <person name="Schoenle A."/>
        </authorList>
    </citation>
    <scope>NUCLEOTIDE SEQUENCE [LARGE SCALE GENOMIC DNA]</scope>
</reference>
<dbReference type="EMBL" id="OZ035834">
    <property type="protein sequence ID" value="CAL1574716.1"/>
    <property type="molecule type" value="Genomic_DNA"/>
</dbReference>
<feature type="region of interest" description="Disordered" evidence="1">
    <location>
        <begin position="60"/>
        <end position="81"/>
    </location>
</feature>
<proteinExistence type="predicted"/>
<dbReference type="Proteomes" id="UP001497482">
    <property type="component" value="Chromosome 12"/>
</dbReference>
<keyword evidence="3" id="KW-1185">Reference proteome</keyword>
<evidence type="ECO:0000256" key="1">
    <source>
        <dbReference type="SAM" id="MobiDB-lite"/>
    </source>
</evidence>
<evidence type="ECO:0000313" key="2">
    <source>
        <dbReference type="EMBL" id="CAL1574716.1"/>
    </source>
</evidence>
<organism evidence="2 3">
    <name type="scientific">Knipowitschia caucasica</name>
    <name type="common">Caucasian dwarf goby</name>
    <name type="synonym">Pomatoschistus caucasicus</name>
    <dbReference type="NCBI Taxonomy" id="637954"/>
    <lineage>
        <taxon>Eukaryota</taxon>
        <taxon>Metazoa</taxon>
        <taxon>Chordata</taxon>
        <taxon>Craniata</taxon>
        <taxon>Vertebrata</taxon>
        <taxon>Euteleostomi</taxon>
        <taxon>Actinopterygii</taxon>
        <taxon>Neopterygii</taxon>
        <taxon>Teleostei</taxon>
        <taxon>Neoteleostei</taxon>
        <taxon>Acanthomorphata</taxon>
        <taxon>Gobiaria</taxon>
        <taxon>Gobiiformes</taxon>
        <taxon>Gobioidei</taxon>
        <taxon>Gobiidae</taxon>
        <taxon>Gobiinae</taxon>
        <taxon>Knipowitschia</taxon>
    </lineage>
</organism>
<feature type="region of interest" description="Disordered" evidence="1">
    <location>
        <begin position="1"/>
        <end position="22"/>
    </location>
</feature>
<dbReference type="AlphaFoldDB" id="A0AAV2JDW0"/>
<sequence>MKNLSSSAAKCGPADGEPPPDLLQQLLQYTTQRMRNVSHSSSRSVDVFQGVFALSHVGRSRTSPYKRSPDSRLDQKNAVRQKVKSTPASSVSVRFLRRDLWQRAYDIFTRVDVVGSLRLSCVVNDEVVRSPAVLSGPCLPSAALCGSRSRFLITERVQHLSFSWRTRSHGEHTNKPEQRYQ</sequence>
<protein>
    <submittedName>
        <fullName evidence="2">Uncharacterized protein</fullName>
    </submittedName>
</protein>
<evidence type="ECO:0000313" key="3">
    <source>
        <dbReference type="Proteomes" id="UP001497482"/>
    </source>
</evidence>